<dbReference type="Proteomes" id="UP000190648">
    <property type="component" value="Unassembled WGS sequence"/>
</dbReference>
<protein>
    <submittedName>
        <fullName evidence="2">Uncharacterized protein</fullName>
    </submittedName>
</protein>
<keyword evidence="3" id="KW-1185">Reference proteome</keyword>
<dbReference type="AlphaFoldDB" id="A0A1V4JHT9"/>
<gene>
    <name evidence="2" type="ORF">AV530_018627</name>
</gene>
<evidence type="ECO:0000313" key="3">
    <source>
        <dbReference type="Proteomes" id="UP000190648"/>
    </source>
</evidence>
<evidence type="ECO:0000313" key="2">
    <source>
        <dbReference type="EMBL" id="OPJ71317.1"/>
    </source>
</evidence>
<reference evidence="2 3" key="1">
    <citation type="submission" date="2016-02" db="EMBL/GenBank/DDBJ databases">
        <title>Band-tailed pigeon sequencing and assembly.</title>
        <authorList>
            <person name="Soares A.E."/>
            <person name="Novak B.J."/>
            <person name="Rice E.S."/>
            <person name="O'Connell B."/>
            <person name="Chang D."/>
            <person name="Weber S."/>
            <person name="Shapiro B."/>
        </authorList>
    </citation>
    <scope>NUCLEOTIDE SEQUENCE [LARGE SCALE GENOMIC DNA]</scope>
    <source>
        <strain evidence="2">BTP2013</strain>
        <tissue evidence="2">Blood</tissue>
    </source>
</reference>
<sequence>MFKSGGGLCCQEKELLVDEALVLLLNGLYGCVLCNVPHKSPGIGRVPGTAPGMFLATPGEWREKQQTVDFDTDSQKLQEQEALQA</sequence>
<proteinExistence type="predicted"/>
<dbReference type="PROSITE" id="PS51257">
    <property type="entry name" value="PROKAR_LIPOPROTEIN"/>
    <property type="match status" value="1"/>
</dbReference>
<name>A0A1V4JHT9_PATFA</name>
<comment type="caution">
    <text evidence="2">The sequence shown here is derived from an EMBL/GenBank/DDBJ whole genome shotgun (WGS) entry which is preliminary data.</text>
</comment>
<evidence type="ECO:0000256" key="1">
    <source>
        <dbReference type="SAM" id="MobiDB-lite"/>
    </source>
</evidence>
<accession>A0A1V4JHT9</accession>
<organism evidence="2 3">
    <name type="scientific">Patagioenas fasciata monilis</name>
    <dbReference type="NCBI Taxonomy" id="372326"/>
    <lineage>
        <taxon>Eukaryota</taxon>
        <taxon>Metazoa</taxon>
        <taxon>Chordata</taxon>
        <taxon>Craniata</taxon>
        <taxon>Vertebrata</taxon>
        <taxon>Euteleostomi</taxon>
        <taxon>Archelosauria</taxon>
        <taxon>Archosauria</taxon>
        <taxon>Dinosauria</taxon>
        <taxon>Saurischia</taxon>
        <taxon>Theropoda</taxon>
        <taxon>Coelurosauria</taxon>
        <taxon>Aves</taxon>
        <taxon>Neognathae</taxon>
        <taxon>Neoaves</taxon>
        <taxon>Columbimorphae</taxon>
        <taxon>Columbiformes</taxon>
        <taxon>Columbidae</taxon>
        <taxon>Patagioenas</taxon>
    </lineage>
</organism>
<dbReference type="EMBL" id="LSYS01007707">
    <property type="protein sequence ID" value="OPJ71317.1"/>
    <property type="molecule type" value="Genomic_DNA"/>
</dbReference>
<feature type="region of interest" description="Disordered" evidence="1">
    <location>
        <begin position="66"/>
        <end position="85"/>
    </location>
</feature>